<dbReference type="AlphaFoldDB" id="I0YNB3"/>
<name>I0YNB3_COCSC</name>
<dbReference type="EMBL" id="AGSI01000017">
    <property type="protein sequence ID" value="EIE19882.1"/>
    <property type="molecule type" value="Genomic_DNA"/>
</dbReference>
<dbReference type="Proteomes" id="UP000007264">
    <property type="component" value="Unassembled WGS sequence"/>
</dbReference>
<reference evidence="2 3" key="1">
    <citation type="journal article" date="2012" name="Genome Biol.">
        <title>The genome of the polar eukaryotic microalga coccomyxa subellipsoidea reveals traits of cold adaptation.</title>
        <authorList>
            <person name="Blanc G."/>
            <person name="Agarkova I."/>
            <person name="Grimwood J."/>
            <person name="Kuo A."/>
            <person name="Brueggeman A."/>
            <person name="Dunigan D."/>
            <person name="Gurnon J."/>
            <person name="Ladunga I."/>
            <person name="Lindquist E."/>
            <person name="Lucas S."/>
            <person name="Pangilinan J."/>
            <person name="Proschold T."/>
            <person name="Salamov A."/>
            <person name="Schmutz J."/>
            <person name="Weeks D."/>
            <person name="Yamada T."/>
            <person name="Claverie J.M."/>
            <person name="Grigoriev I."/>
            <person name="Van Etten J."/>
            <person name="Lomsadze A."/>
            <person name="Borodovsky M."/>
        </authorList>
    </citation>
    <scope>NUCLEOTIDE SEQUENCE [LARGE SCALE GENOMIC DNA]</scope>
    <source>
        <strain evidence="2 3">C-169</strain>
    </source>
</reference>
<dbReference type="OrthoDB" id="442460at2759"/>
<proteinExistence type="predicted"/>
<dbReference type="CDD" id="cd10537">
    <property type="entry name" value="SET_SETD9"/>
    <property type="match status" value="1"/>
</dbReference>
<comment type="caution">
    <text evidence="2">The sequence shown here is derived from an EMBL/GenBank/DDBJ whole genome shotgun (WGS) entry which is preliminary data.</text>
</comment>
<accession>I0YNB3</accession>
<dbReference type="PANTHER" id="PTHR33524">
    <property type="entry name" value="C5ORF35"/>
    <property type="match status" value="1"/>
</dbReference>
<evidence type="ECO:0008006" key="4">
    <source>
        <dbReference type="Google" id="ProtNLM"/>
    </source>
</evidence>
<gene>
    <name evidence="2" type="ORF">COCSUDRAFT_44295</name>
</gene>
<dbReference type="RefSeq" id="XP_005644426.1">
    <property type="nucleotide sequence ID" value="XM_005644369.1"/>
</dbReference>
<dbReference type="GeneID" id="17037856"/>
<organism evidence="2 3">
    <name type="scientific">Coccomyxa subellipsoidea (strain C-169)</name>
    <name type="common">Green microalga</name>
    <dbReference type="NCBI Taxonomy" id="574566"/>
    <lineage>
        <taxon>Eukaryota</taxon>
        <taxon>Viridiplantae</taxon>
        <taxon>Chlorophyta</taxon>
        <taxon>core chlorophytes</taxon>
        <taxon>Trebouxiophyceae</taxon>
        <taxon>Trebouxiophyceae incertae sedis</taxon>
        <taxon>Coccomyxaceae</taxon>
        <taxon>Coccomyxa</taxon>
        <taxon>Coccomyxa subellipsoidea</taxon>
    </lineage>
</organism>
<evidence type="ECO:0000313" key="3">
    <source>
        <dbReference type="Proteomes" id="UP000007264"/>
    </source>
</evidence>
<dbReference type="PANTHER" id="PTHR33524:SF1">
    <property type="entry name" value="SET DOMAIN-CONTAINING PROTEIN"/>
    <property type="match status" value="1"/>
</dbReference>
<feature type="compositionally biased region" description="Polar residues" evidence="1">
    <location>
        <begin position="1"/>
        <end position="16"/>
    </location>
</feature>
<evidence type="ECO:0000313" key="2">
    <source>
        <dbReference type="EMBL" id="EIE19882.1"/>
    </source>
</evidence>
<sequence length="261" mass="28585">MALTDPLTQSSTQSCLKSGGECSGCGSACAAQRPVGTDREERMGFSLCLAPSAVGHADAGEGLWLRGRAKTGAVVGLYPGIIYTRSHYREMPGYPKVDRESDFLISRFDGAILDAKPWGRGALEEPQSAESLGYRDGLADALTQLHVLERRHPFSLAHYANHPPAGRRPNIMIAAYDFQNCRDGTRRYIPNAMFGSPRASPGLTGAEEIPMDDRPLLCLALVATREIEDEELLLNYRLSPGLARPSWYTAVDEAEDSRRWS</sequence>
<evidence type="ECO:0000256" key="1">
    <source>
        <dbReference type="SAM" id="MobiDB-lite"/>
    </source>
</evidence>
<dbReference type="InterPro" id="IPR040415">
    <property type="entry name" value="SETD9"/>
</dbReference>
<dbReference type="KEGG" id="csl:COCSUDRAFT_44295"/>
<dbReference type="eggNOG" id="ENOG502QWAW">
    <property type="taxonomic scope" value="Eukaryota"/>
</dbReference>
<keyword evidence="3" id="KW-1185">Reference proteome</keyword>
<protein>
    <recommendedName>
        <fullName evidence="4">SET domain-containing protein</fullName>
    </recommendedName>
</protein>
<feature type="region of interest" description="Disordered" evidence="1">
    <location>
        <begin position="1"/>
        <end position="21"/>
    </location>
</feature>